<feature type="region of interest" description="Disordered" evidence="5">
    <location>
        <begin position="1"/>
        <end position="197"/>
    </location>
</feature>
<evidence type="ECO:0000256" key="1">
    <source>
        <dbReference type="ARBA" id="ARBA00004496"/>
    </source>
</evidence>
<feature type="compositionally biased region" description="Basic and acidic residues" evidence="5">
    <location>
        <begin position="20"/>
        <end position="29"/>
    </location>
</feature>
<evidence type="ECO:0000313" key="6">
    <source>
        <dbReference type="Proteomes" id="UP000504632"/>
    </source>
</evidence>
<dbReference type="InParanoid" id="A0A6J2WIG0"/>
<organism evidence="6 7">
    <name type="scientific">Chanos chanos</name>
    <name type="common">Milkfish</name>
    <name type="synonym">Mugil chanos</name>
    <dbReference type="NCBI Taxonomy" id="29144"/>
    <lineage>
        <taxon>Eukaryota</taxon>
        <taxon>Metazoa</taxon>
        <taxon>Chordata</taxon>
        <taxon>Craniata</taxon>
        <taxon>Vertebrata</taxon>
        <taxon>Euteleostomi</taxon>
        <taxon>Actinopterygii</taxon>
        <taxon>Neopterygii</taxon>
        <taxon>Teleostei</taxon>
        <taxon>Ostariophysi</taxon>
        <taxon>Gonorynchiformes</taxon>
        <taxon>Chanidae</taxon>
        <taxon>Chanos</taxon>
    </lineage>
</organism>
<dbReference type="GeneID" id="115824148"/>
<dbReference type="OrthoDB" id="8951357at2759"/>
<feature type="compositionally biased region" description="Polar residues" evidence="5">
    <location>
        <begin position="887"/>
        <end position="896"/>
    </location>
</feature>
<reference evidence="7" key="2">
    <citation type="submission" date="2025-08" db="UniProtKB">
        <authorList>
            <consortium name="RefSeq"/>
        </authorList>
    </citation>
    <scope>IDENTIFICATION</scope>
</reference>
<feature type="region of interest" description="Disordered" evidence="5">
    <location>
        <begin position="547"/>
        <end position="721"/>
    </location>
</feature>
<feature type="region of interest" description="Disordered" evidence="5">
    <location>
        <begin position="747"/>
        <end position="822"/>
    </location>
</feature>
<dbReference type="AlphaFoldDB" id="A0A6J2WIG0"/>
<feature type="compositionally biased region" description="Polar residues" evidence="5">
    <location>
        <begin position="621"/>
        <end position="639"/>
    </location>
</feature>
<name>A0A6J2WIG0_CHACN</name>
<feature type="compositionally biased region" description="Low complexity" evidence="5">
    <location>
        <begin position="1036"/>
        <end position="1053"/>
    </location>
</feature>
<dbReference type="GO" id="GO:0032233">
    <property type="term" value="P:positive regulation of actin filament bundle assembly"/>
    <property type="evidence" value="ECO:0007669"/>
    <property type="project" value="TreeGrafter"/>
</dbReference>
<feature type="region of interest" description="Disordered" evidence="5">
    <location>
        <begin position="493"/>
        <end position="528"/>
    </location>
</feature>
<reference evidence="6" key="1">
    <citation type="submission" date="2024-06" db="UniProtKB">
        <authorList>
            <consortium name="RefSeq"/>
        </authorList>
    </citation>
    <scope>NUCLEOTIDE SEQUENCE [LARGE SCALE GENOMIC DNA]</scope>
</reference>
<evidence type="ECO:0000256" key="4">
    <source>
        <dbReference type="ARBA" id="ARBA00038161"/>
    </source>
</evidence>
<dbReference type="GO" id="GO:0030018">
    <property type="term" value="C:Z disc"/>
    <property type="evidence" value="ECO:0007669"/>
    <property type="project" value="TreeGrafter"/>
</dbReference>
<feature type="compositionally biased region" description="Low complexity" evidence="5">
    <location>
        <begin position="98"/>
        <end position="113"/>
    </location>
</feature>
<evidence type="ECO:0000256" key="2">
    <source>
        <dbReference type="ARBA" id="ARBA00022490"/>
    </source>
</evidence>
<gene>
    <name evidence="7" type="primary">synpo2b</name>
</gene>
<feature type="compositionally biased region" description="Polar residues" evidence="5">
    <location>
        <begin position="748"/>
        <end position="772"/>
    </location>
</feature>
<dbReference type="PANTHER" id="PTHR24217:SF9">
    <property type="entry name" value="SYNAPTOPODIN-2"/>
    <property type="match status" value="1"/>
</dbReference>
<feature type="compositionally biased region" description="Basic and acidic residues" evidence="5">
    <location>
        <begin position="184"/>
        <end position="197"/>
    </location>
</feature>
<feature type="region of interest" description="Disordered" evidence="5">
    <location>
        <begin position="1027"/>
        <end position="1100"/>
    </location>
</feature>
<protein>
    <submittedName>
        <fullName evidence="7">Synaptopodin-2</fullName>
    </submittedName>
</protein>
<dbReference type="Proteomes" id="UP000504632">
    <property type="component" value="Chromosome 11"/>
</dbReference>
<feature type="region of interest" description="Disordered" evidence="5">
    <location>
        <begin position="843"/>
        <end position="963"/>
    </location>
</feature>
<feature type="region of interest" description="Disordered" evidence="5">
    <location>
        <begin position="379"/>
        <end position="412"/>
    </location>
</feature>
<dbReference type="GO" id="GO:0015629">
    <property type="term" value="C:actin cytoskeleton"/>
    <property type="evidence" value="ECO:0007669"/>
    <property type="project" value="TreeGrafter"/>
</dbReference>
<evidence type="ECO:0000256" key="5">
    <source>
        <dbReference type="SAM" id="MobiDB-lite"/>
    </source>
</evidence>
<evidence type="ECO:0000256" key="3">
    <source>
        <dbReference type="ARBA" id="ARBA00022553"/>
    </source>
</evidence>
<feature type="compositionally biased region" description="Pro residues" evidence="5">
    <location>
        <begin position="607"/>
        <end position="620"/>
    </location>
</feature>
<accession>A0A6J2WIG0</accession>
<dbReference type="PANTHER" id="PTHR24217">
    <property type="entry name" value="PUTATIVE-RELATED"/>
    <property type="match status" value="1"/>
</dbReference>
<feature type="compositionally biased region" description="Basic and acidic residues" evidence="5">
    <location>
        <begin position="49"/>
        <end position="59"/>
    </location>
</feature>
<dbReference type="GO" id="GO:0005634">
    <property type="term" value="C:nucleus"/>
    <property type="evidence" value="ECO:0007669"/>
    <property type="project" value="TreeGrafter"/>
</dbReference>
<dbReference type="CTD" id="100006620"/>
<comment type="similarity">
    <text evidence="4">Belongs to the synaptopodin family.</text>
</comment>
<dbReference type="GO" id="GO:0003779">
    <property type="term" value="F:actin binding"/>
    <property type="evidence" value="ECO:0007669"/>
    <property type="project" value="TreeGrafter"/>
</dbReference>
<keyword evidence="3" id="KW-0597">Phosphoprotein</keyword>
<feature type="compositionally biased region" description="Polar residues" evidence="5">
    <location>
        <begin position="1069"/>
        <end position="1079"/>
    </location>
</feature>
<keyword evidence="6" id="KW-1185">Reference proteome</keyword>
<sequence>MEPAVEVQSGPEPETCSSSDSHEDLRSTQEESYDGESGSDTNPQKHTTHQLDRNQDRVNSRTTAEVNSLVCASIPLGEKRDHADFTSNPLTLTPICSLPPASSTDSSTPASPLSDHDPQPGQTGHDLFEYPSSSSSSSSSPGLAPAPPPPRKEYPRWSPVLSRQRSGELPLRENSPEPASAGQDSDRESLSEKQQKEAKSKCKRIALLLTAAPNPRSRGVLMFKKRRQRVKKYTLVSYGTGETELANEEDKYTYKGIRFPLSASSDSEFEDEFSFNAHGQGFALNLNSLDWHCRQAGVERAGNCEEMEHLPETKGKGVLMFAQRRQRTDEIAAQHEEMRSKGLPVEAFEESRPVQRMKSFTPEPSVPDQAYVDVHVKQQTQLQEEHHHQQHHNQQQYQQQTFPQPANGLNDVDALQSKGLVPNRTAKPFLSGLNRAPAPYSPIRGVTSPPPKKPENIFKVPVPVNTTPQVWSPTGDIIASRDERIAVPAIKTGVMPDSKRRGGNKAPTDSKELHKGNTQQRKSFVESGAEEDYLSLGAEACNFMQAPTIRHKHPPPVAPKPAINPACPPWSAEGHARAPRSPIPASDAAPAPSPAQDYSAPQQNWAPPQPVSKPWTPSPTPAQHQQPVASWAPTSNQPTPYQPIWSPEPQPNPVSIQTRSAPQVAPTHSKVPWTKTQYDRNSVTSCPPQRGTSYFHASKAPTASPKGYASDAGACQPSDGPNFKGRGAELFARRQSRMEKFVVDAETVQANRARSPSPTHSMPSTWKYSSNIRAPPPASYNPILSPFYPPAALKQPPATSPKLLSKANKEKPKPAPKHLNVLDVMKHQPYQLDASLFTYNSIPEIKSPSSPVPPAEPKRGPGHAPAHIKTHSPAGDPSPTFAPSPIPSSGTAQPNLASPAKPSGPVFGRSRSLSLPRRLSSMSSPALLPSMSSSGYNPPQGPYERQGSWLDQPNKSPSPWEAAARSPLGLVDEAFAFQNIPPPTAPHVRPAAHRKSLPEPPTEGWKRRVSFEPIVSPQATVPTLAFTPAAEPTPVPAIKSPSKTIPSSPVPTSDQQPVYGPPFKPAQPLWSNDKISGTRSLPRGISLHSPSTASPKESWM</sequence>
<feature type="compositionally biased region" description="Low complexity" evidence="5">
    <location>
        <begin position="909"/>
        <end position="934"/>
    </location>
</feature>
<dbReference type="RefSeq" id="XP_030644113.1">
    <property type="nucleotide sequence ID" value="XM_030788253.1"/>
</dbReference>
<feature type="compositionally biased region" description="Low complexity" evidence="5">
    <location>
        <begin position="579"/>
        <end position="602"/>
    </location>
</feature>
<feature type="region of interest" description="Disordered" evidence="5">
    <location>
        <begin position="978"/>
        <end position="1005"/>
    </location>
</feature>
<keyword evidence="2" id="KW-0963">Cytoplasm</keyword>
<feature type="compositionally biased region" description="Low complexity" evidence="5">
    <location>
        <begin position="131"/>
        <end position="143"/>
    </location>
</feature>
<dbReference type="InterPro" id="IPR051976">
    <property type="entry name" value="Synaptopodin_domain"/>
</dbReference>
<comment type="subcellular location">
    <subcellularLocation>
        <location evidence="1">Cytoplasm</location>
    </subcellularLocation>
</comment>
<evidence type="ECO:0000313" key="7">
    <source>
        <dbReference type="RefSeq" id="XP_030644113.1"/>
    </source>
</evidence>
<feature type="compositionally biased region" description="Polar residues" evidence="5">
    <location>
        <begin position="674"/>
        <end position="692"/>
    </location>
</feature>
<feature type="compositionally biased region" description="Polar residues" evidence="5">
    <location>
        <begin position="1088"/>
        <end position="1100"/>
    </location>
</feature>
<proteinExistence type="inferred from homology"/>